<evidence type="ECO:0000313" key="8">
    <source>
        <dbReference type="EMBL" id="CUH69769.1"/>
    </source>
</evidence>
<comment type="subcellular location">
    <subcellularLocation>
        <location evidence="1">Cell outer membrane</location>
    </subcellularLocation>
</comment>
<dbReference type="InterPro" id="IPR051906">
    <property type="entry name" value="TolC-like"/>
</dbReference>
<evidence type="ECO:0000256" key="4">
    <source>
        <dbReference type="ARBA" id="ARBA00023136"/>
    </source>
</evidence>
<keyword evidence="4" id="KW-0472">Membrane</keyword>
<dbReference type="PROSITE" id="PS51257">
    <property type="entry name" value="PROKAR_LIPOPROTEIN"/>
    <property type="match status" value="1"/>
</dbReference>
<dbReference type="Gene3D" id="1.20.1600.10">
    <property type="entry name" value="Outer membrane efflux proteins (OEP)"/>
    <property type="match status" value="1"/>
</dbReference>
<keyword evidence="6" id="KW-0175">Coiled coil</keyword>
<keyword evidence="10" id="KW-1185">Reference proteome</keyword>
<proteinExistence type="predicted"/>
<dbReference type="Proteomes" id="UP000051887">
    <property type="component" value="Unassembled WGS sequence"/>
</dbReference>
<reference evidence="9 11" key="2">
    <citation type="submission" date="2015-09" db="EMBL/GenBank/DDBJ databases">
        <authorList>
            <consortium name="Swine Surveillance"/>
        </authorList>
    </citation>
    <scope>NUCLEOTIDE SEQUENCE [LARGE SCALE GENOMIC DNA]</scope>
    <source>
        <strain evidence="9 11">5120</strain>
    </source>
</reference>
<feature type="coiled-coil region" evidence="6">
    <location>
        <begin position="331"/>
        <end position="369"/>
    </location>
</feature>
<evidence type="ECO:0000256" key="6">
    <source>
        <dbReference type="SAM" id="Coils"/>
    </source>
</evidence>
<keyword evidence="5" id="KW-0998">Cell outer membrane</keyword>
<evidence type="ECO:0000256" key="2">
    <source>
        <dbReference type="ARBA" id="ARBA00022452"/>
    </source>
</evidence>
<feature type="signal peptide" evidence="7">
    <location>
        <begin position="1"/>
        <end position="17"/>
    </location>
</feature>
<dbReference type="GO" id="GO:0009279">
    <property type="term" value="C:cell outer membrane"/>
    <property type="evidence" value="ECO:0007669"/>
    <property type="project" value="UniProtKB-SubCell"/>
</dbReference>
<evidence type="ECO:0000313" key="10">
    <source>
        <dbReference type="Proteomes" id="UP000051086"/>
    </source>
</evidence>
<evidence type="ECO:0000256" key="7">
    <source>
        <dbReference type="SAM" id="SignalP"/>
    </source>
</evidence>
<dbReference type="PANTHER" id="PTHR30026">
    <property type="entry name" value="OUTER MEMBRANE PROTEIN TOLC"/>
    <property type="match status" value="1"/>
</dbReference>
<reference evidence="8 10" key="1">
    <citation type="submission" date="2015-09" db="EMBL/GenBank/DDBJ databases">
        <authorList>
            <person name="Rodrigo-Torres L."/>
            <person name="Arahal D.R."/>
        </authorList>
    </citation>
    <scope>NUCLEOTIDE SEQUENCE [LARGE SCALE GENOMIC DNA]</scope>
    <source>
        <strain evidence="8 10">CECT 5118</strain>
    </source>
</reference>
<dbReference type="AlphaFoldDB" id="A0A0P1FNZ6"/>
<dbReference type="GO" id="GO:1990281">
    <property type="term" value="C:efflux pump complex"/>
    <property type="evidence" value="ECO:0007669"/>
    <property type="project" value="TreeGrafter"/>
</dbReference>
<dbReference type="EMBL" id="CYSB01000040">
    <property type="protein sequence ID" value="CUH69769.1"/>
    <property type="molecule type" value="Genomic_DNA"/>
</dbReference>
<dbReference type="EMBL" id="CYSC01000035">
    <property type="protein sequence ID" value="CUH73173.1"/>
    <property type="molecule type" value="Genomic_DNA"/>
</dbReference>
<feature type="chain" id="PRO_5009792476" evidence="7">
    <location>
        <begin position="18"/>
        <end position="442"/>
    </location>
</feature>
<evidence type="ECO:0000313" key="11">
    <source>
        <dbReference type="Proteomes" id="UP000051887"/>
    </source>
</evidence>
<evidence type="ECO:0000256" key="5">
    <source>
        <dbReference type="ARBA" id="ARBA00023237"/>
    </source>
</evidence>
<gene>
    <name evidence="8" type="ORF">TL5118_03739</name>
    <name evidence="9" type="ORF">TL5120_02980</name>
</gene>
<dbReference type="GO" id="GO:0015288">
    <property type="term" value="F:porin activity"/>
    <property type="evidence" value="ECO:0007669"/>
    <property type="project" value="TreeGrafter"/>
</dbReference>
<accession>A0A0P1FNZ6</accession>
<keyword evidence="2" id="KW-1134">Transmembrane beta strand</keyword>
<dbReference type="RefSeq" id="WP_058244320.1">
    <property type="nucleotide sequence ID" value="NZ_CYSB01000040.1"/>
</dbReference>
<organism evidence="9 11">
    <name type="scientific">Thalassovita autumnalis</name>
    <dbReference type="NCBI Taxonomy" id="2072972"/>
    <lineage>
        <taxon>Bacteria</taxon>
        <taxon>Pseudomonadati</taxon>
        <taxon>Pseudomonadota</taxon>
        <taxon>Alphaproteobacteria</taxon>
        <taxon>Rhodobacterales</taxon>
        <taxon>Roseobacteraceae</taxon>
        <taxon>Thalassovita</taxon>
    </lineage>
</organism>
<evidence type="ECO:0000256" key="3">
    <source>
        <dbReference type="ARBA" id="ARBA00022692"/>
    </source>
</evidence>
<dbReference type="GO" id="GO:0015562">
    <property type="term" value="F:efflux transmembrane transporter activity"/>
    <property type="evidence" value="ECO:0007669"/>
    <property type="project" value="InterPro"/>
</dbReference>
<protein>
    <submittedName>
        <fullName evidence="9">Type I secretion outer membrane protein, TolC family</fullName>
    </submittedName>
</protein>
<name>A0A0P1FNZ6_9RHOB</name>
<evidence type="ECO:0000256" key="1">
    <source>
        <dbReference type="ARBA" id="ARBA00004442"/>
    </source>
</evidence>
<sequence>MIPSKALSLLCATTVLAGCMTGGLGGGLNFAPPHLAGEAPAPTQAHSSPEATDFDAAGEGEVVETLVARRSVLPEDGIYDRVADAALTAGSRAAEAELRSAKLRAEAENKNWLPTLSSTVSLTSLGETLASLVVDQVLYDNGKRKAERAYAAADVEVAAVTLSQDQNDRVYTALSLYLTTLRGQDKAAMGGKAISQMQGFKRIVDGRVAGGVSDKGDQRMVEGKLLDLRASRDLDAEQANTARAELQAMLGLDIPASDVAPLKSYAPDGLDPLSVIKAEAEAKRTVAQATAERAGQLPGLSASGTLNRNGTSGALNAGTSQGLGFGTKARLDAIENSKETARENVVEARETARRNRSRLEQRLVSLQRQERETAKLVRESRKTFSLFQSQFKAGQRSVLEVVNIYEQLTRREMERLDAKYEVILVQLELARDLGVLADGGAI</sequence>
<dbReference type="SUPFAM" id="SSF56954">
    <property type="entry name" value="Outer membrane efflux proteins (OEP)"/>
    <property type="match status" value="1"/>
</dbReference>
<keyword evidence="3" id="KW-0812">Transmembrane</keyword>
<keyword evidence="7" id="KW-0732">Signal</keyword>
<dbReference type="Proteomes" id="UP000051086">
    <property type="component" value="Unassembled WGS sequence"/>
</dbReference>
<dbReference type="PANTHER" id="PTHR30026:SF20">
    <property type="entry name" value="OUTER MEMBRANE PROTEIN TOLC"/>
    <property type="match status" value="1"/>
</dbReference>
<evidence type="ECO:0000313" key="9">
    <source>
        <dbReference type="EMBL" id="CUH73173.1"/>
    </source>
</evidence>